<reference evidence="1 2" key="1">
    <citation type="submission" date="2024-01" db="EMBL/GenBank/DDBJ databases">
        <title>The genome of the rayed Mediterranean limpet Patella caerulea (Linnaeus, 1758).</title>
        <authorList>
            <person name="Anh-Thu Weber A."/>
            <person name="Halstead-Nussloch G."/>
        </authorList>
    </citation>
    <scope>NUCLEOTIDE SEQUENCE [LARGE SCALE GENOMIC DNA]</scope>
    <source>
        <strain evidence="1">AATW-2023a</strain>
        <tissue evidence="1">Whole specimen</tissue>
    </source>
</reference>
<keyword evidence="2" id="KW-1185">Reference proteome</keyword>
<dbReference type="AlphaFoldDB" id="A0AAN8KBV6"/>
<protein>
    <submittedName>
        <fullName evidence="1">Uncharacterized protein</fullName>
    </submittedName>
</protein>
<name>A0AAN8KBV6_PATCE</name>
<organism evidence="1 2">
    <name type="scientific">Patella caerulea</name>
    <name type="common">Rayed Mediterranean limpet</name>
    <dbReference type="NCBI Taxonomy" id="87958"/>
    <lineage>
        <taxon>Eukaryota</taxon>
        <taxon>Metazoa</taxon>
        <taxon>Spiralia</taxon>
        <taxon>Lophotrochozoa</taxon>
        <taxon>Mollusca</taxon>
        <taxon>Gastropoda</taxon>
        <taxon>Patellogastropoda</taxon>
        <taxon>Patelloidea</taxon>
        <taxon>Patellidae</taxon>
        <taxon>Patella</taxon>
    </lineage>
</organism>
<gene>
    <name evidence="1" type="ORF">SNE40_002251</name>
</gene>
<accession>A0AAN8KBV6</accession>
<evidence type="ECO:0000313" key="1">
    <source>
        <dbReference type="EMBL" id="KAK6190364.1"/>
    </source>
</evidence>
<comment type="caution">
    <text evidence="1">The sequence shown here is derived from an EMBL/GenBank/DDBJ whole genome shotgun (WGS) entry which is preliminary data.</text>
</comment>
<dbReference type="Proteomes" id="UP001347796">
    <property type="component" value="Unassembled WGS sequence"/>
</dbReference>
<evidence type="ECO:0000313" key="2">
    <source>
        <dbReference type="Proteomes" id="UP001347796"/>
    </source>
</evidence>
<dbReference type="EMBL" id="JAZGQO010000002">
    <property type="protein sequence ID" value="KAK6190364.1"/>
    <property type="molecule type" value="Genomic_DNA"/>
</dbReference>
<sequence>MAYVIKNIKYMYTRLTRCRRCLASLLGEEVLILNKIEKNRISDDVIPAYVFAGFCVGSIGVVVGRYCNYGIWFFVPYIDPNSATRIIAGLDEMVESFMSSLIWALMFKHTQWLLWTYFFEERQKIDELIAMKKRLQVINSTLDEDFECRDNLKSLLNTGFQEGKLALKSGSRIELVSLIQPADDKPSVLLKGSPAVSPILKGTPAVKHILKRPPAIKHILKGPLGVKHILKGSSVGVASSKDSVVADVFRGTSSVADALKKASDIDVASVLNETPSAIEGVLSETPPAIEGLLNEAPSAIEGVLKDASSMEGVLKVTSAMEGKLKGASATEGMLKGASGMEGMLKGALAMEVMLKGASGMERMSKDASAMEGELKGASAMEGTLKGATSSVELKDASFGSDLAKDQSPVLDKLLSPVTLPRDVYETVNKLQDVKKDEVHELAKELKMLIDVFKKGEQALSMALSVL</sequence>
<proteinExistence type="predicted"/>